<comment type="caution">
    <text evidence="7">The sequence shown here is derived from an EMBL/GenBank/DDBJ whole genome shotgun (WGS) entry which is preliminary data.</text>
</comment>
<evidence type="ECO:0000259" key="6">
    <source>
        <dbReference type="SMART" id="SM00415"/>
    </source>
</evidence>
<evidence type="ECO:0000256" key="3">
    <source>
        <dbReference type="ARBA" id="ARBA00023242"/>
    </source>
</evidence>
<keyword evidence="8" id="KW-1185">Reference proteome</keyword>
<feature type="region of interest" description="Disordered" evidence="5">
    <location>
        <begin position="399"/>
        <end position="446"/>
    </location>
</feature>
<dbReference type="GO" id="GO:0005634">
    <property type="term" value="C:nucleus"/>
    <property type="evidence" value="ECO:0007669"/>
    <property type="project" value="UniProtKB-SubCell"/>
</dbReference>
<dbReference type="Gene3D" id="1.10.10.10">
    <property type="entry name" value="Winged helix-like DNA-binding domain superfamily/Winged helix DNA-binding domain"/>
    <property type="match status" value="1"/>
</dbReference>
<dbReference type="GO" id="GO:0003677">
    <property type="term" value="F:DNA binding"/>
    <property type="evidence" value="ECO:0007669"/>
    <property type="project" value="UniProtKB-KW"/>
</dbReference>
<keyword evidence="2" id="KW-0238">DNA-binding</keyword>
<dbReference type="SMART" id="SM00415">
    <property type="entry name" value="HSF"/>
    <property type="match status" value="1"/>
</dbReference>
<dbReference type="PANTHER" id="PTHR10015:SF206">
    <property type="entry name" value="HSF-TYPE DNA-BINDING DOMAIN-CONTAINING PROTEIN"/>
    <property type="match status" value="1"/>
</dbReference>
<accession>A0ABD3SH07</accession>
<dbReference type="Pfam" id="PF00447">
    <property type="entry name" value="HSF_DNA-bind"/>
    <property type="match status" value="1"/>
</dbReference>
<protein>
    <recommendedName>
        <fullName evidence="6">HSF-type DNA-binding domain-containing protein</fullName>
    </recommendedName>
</protein>
<dbReference type="SUPFAM" id="SSF46785">
    <property type="entry name" value="Winged helix' DNA-binding domain"/>
    <property type="match status" value="1"/>
</dbReference>
<dbReference type="InterPro" id="IPR000232">
    <property type="entry name" value="HSF_DNA-bd"/>
</dbReference>
<proteinExistence type="inferred from homology"/>
<dbReference type="PANTHER" id="PTHR10015">
    <property type="entry name" value="HEAT SHOCK TRANSCRIPTION FACTOR"/>
    <property type="match status" value="1"/>
</dbReference>
<dbReference type="EMBL" id="JALLPB020000032">
    <property type="protein sequence ID" value="KAL3823653.1"/>
    <property type="molecule type" value="Genomic_DNA"/>
</dbReference>
<evidence type="ECO:0000256" key="2">
    <source>
        <dbReference type="ARBA" id="ARBA00023125"/>
    </source>
</evidence>
<dbReference type="InterPro" id="IPR036388">
    <property type="entry name" value="WH-like_DNA-bd_sf"/>
</dbReference>
<evidence type="ECO:0000313" key="8">
    <source>
        <dbReference type="Proteomes" id="UP001530377"/>
    </source>
</evidence>
<dbReference type="AlphaFoldDB" id="A0ABD3SH07"/>
<gene>
    <name evidence="7" type="ORF">ACHAXA_009758</name>
</gene>
<feature type="region of interest" description="Disordered" evidence="5">
    <location>
        <begin position="185"/>
        <end position="271"/>
    </location>
</feature>
<comment type="subcellular location">
    <subcellularLocation>
        <location evidence="1">Nucleus</location>
    </subcellularLocation>
</comment>
<evidence type="ECO:0000256" key="4">
    <source>
        <dbReference type="RuleBase" id="RU004020"/>
    </source>
</evidence>
<feature type="domain" description="HSF-type DNA-binding" evidence="6">
    <location>
        <begin position="41"/>
        <end position="139"/>
    </location>
</feature>
<dbReference type="FunFam" id="1.10.10.10:FF:000479">
    <property type="entry name" value="Predicted protein"/>
    <property type="match status" value="1"/>
</dbReference>
<evidence type="ECO:0000313" key="7">
    <source>
        <dbReference type="EMBL" id="KAL3823653.1"/>
    </source>
</evidence>
<dbReference type="InterPro" id="IPR036390">
    <property type="entry name" value="WH_DNA-bd_sf"/>
</dbReference>
<feature type="compositionally biased region" description="Polar residues" evidence="5">
    <location>
        <begin position="243"/>
        <end position="259"/>
    </location>
</feature>
<dbReference type="Proteomes" id="UP001530377">
    <property type="component" value="Unassembled WGS sequence"/>
</dbReference>
<evidence type="ECO:0000256" key="1">
    <source>
        <dbReference type="ARBA" id="ARBA00004123"/>
    </source>
</evidence>
<reference evidence="7 8" key="1">
    <citation type="submission" date="2024-10" db="EMBL/GenBank/DDBJ databases">
        <title>Updated reference genomes for cyclostephanoid diatoms.</title>
        <authorList>
            <person name="Roberts W.R."/>
            <person name="Alverson A.J."/>
        </authorList>
    </citation>
    <scope>NUCLEOTIDE SEQUENCE [LARGE SCALE GENOMIC DNA]</scope>
    <source>
        <strain evidence="7 8">AJA228-03</strain>
    </source>
</reference>
<sequence length="446" mass="50007">MCRQNIMTSNSSTSLKYVDHTYRDFSRYVEEGGELVKHKKSGNNFPARLHRLLSSTDRGHTDAISWMPHGRAWKVHDKNRLISDVIPKYFVCKKFESFTRQLNGWGFKRLHQSGPDFGCYYHECFLRGLPDLTCLIRRLPTNLGKSTPYVEGEPNFYIINEQYPLPPPPREAWRTSTSAMRGDAITVKIGSKPPRVMPAAIDRPPAPPGALPRGRGPPADARRPTSAELPSFESSPRRENEDQSSPVNSGVHPSSSVSIPSALESSAPRLMTRASTEPLASAHMPLNLSRHPSAPYYYPPSHPGYPQHPQYPPRYFGMNDQYSGVVNPNQCGYYPADHQNTQFHHPQGLPSNEDYLPSRYSEYNHHAGYAHRDGFGNIHPSTSSAAMMMSAYDGLGSNGPPLRRQDGEMSYSNGDEAEDEFAPIPIQYSPRSMMRKSDGNSVPKFD</sequence>
<keyword evidence="3" id="KW-0539">Nucleus</keyword>
<name>A0ABD3SH07_9STRA</name>
<evidence type="ECO:0000256" key="5">
    <source>
        <dbReference type="SAM" id="MobiDB-lite"/>
    </source>
</evidence>
<comment type="similarity">
    <text evidence="4">Belongs to the HSF family.</text>
</comment>
<organism evidence="7 8">
    <name type="scientific">Cyclostephanos tholiformis</name>
    <dbReference type="NCBI Taxonomy" id="382380"/>
    <lineage>
        <taxon>Eukaryota</taxon>
        <taxon>Sar</taxon>
        <taxon>Stramenopiles</taxon>
        <taxon>Ochrophyta</taxon>
        <taxon>Bacillariophyta</taxon>
        <taxon>Coscinodiscophyceae</taxon>
        <taxon>Thalassiosirophycidae</taxon>
        <taxon>Stephanodiscales</taxon>
        <taxon>Stephanodiscaceae</taxon>
        <taxon>Cyclostephanos</taxon>
    </lineage>
</organism>